<reference evidence="9" key="1">
    <citation type="journal article" date="2016" name="Nat. Commun.">
        <title>Genome analysis of three Pneumocystis species reveals adaptation mechanisms to life exclusively in mammalian hosts.</title>
        <authorList>
            <person name="Ma L."/>
            <person name="Chen Z."/>
            <person name="Huang D.W."/>
            <person name="Kutty G."/>
            <person name="Ishihara M."/>
            <person name="Wang H."/>
            <person name="Abouelleil A."/>
            <person name="Bishop L."/>
            <person name="Davey E."/>
            <person name="Deng R."/>
            <person name="Deng X."/>
            <person name="Fan L."/>
            <person name="Fantoni G."/>
            <person name="Fitzgerald M."/>
            <person name="Gogineni E."/>
            <person name="Goldberg J.M."/>
            <person name="Handley G."/>
            <person name="Hu X."/>
            <person name="Huber C."/>
            <person name="Jiao X."/>
            <person name="Jones K."/>
            <person name="Levin J.Z."/>
            <person name="Liu Y."/>
            <person name="Macdonald P."/>
            <person name="Melnikov A."/>
            <person name="Raley C."/>
            <person name="Sassi M."/>
            <person name="Sherman B.T."/>
            <person name="Song X."/>
            <person name="Sykes S."/>
            <person name="Tran B."/>
            <person name="Walsh L."/>
            <person name="Xia Y."/>
            <person name="Yang J."/>
            <person name="Young S."/>
            <person name="Zeng Q."/>
            <person name="Zheng X."/>
            <person name="Stephens R."/>
            <person name="Nusbaum C."/>
            <person name="Birren B.W."/>
            <person name="Azadi P."/>
            <person name="Lempicki R.A."/>
            <person name="Cuomo C.A."/>
            <person name="Kovacs J.A."/>
        </authorList>
    </citation>
    <scope>NUCLEOTIDE SEQUENCE [LARGE SCALE GENOMIC DNA]</scope>
    <source>
        <strain evidence="9">B80</strain>
    </source>
</reference>
<proteinExistence type="predicted"/>
<evidence type="ECO:0000256" key="2">
    <source>
        <dbReference type="ARBA" id="ARBA00056552"/>
    </source>
</evidence>
<keyword evidence="5" id="KW-1133">Transmembrane helix</keyword>
<comment type="caution">
    <text evidence="8">The sequence shown here is derived from an EMBL/GenBank/DDBJ whole genome shotgun (WGS) entry which is preliminary data.</text>
</comment>
<dbReference type="AlphaFoldDB" id="A0A0W4ZJC0"/>
<dbReference type="FunFam" id="4.10.70.10:FF:000003">
    <property type="entry name" value="Disintegrin and metalloproteinase domain-containing protein 17"/>
    <property type="match status" value="1"/>
</dbReference>
<dbReference type="GO" id="GO:0004222">
    <property type="term" value="F:metalloendopeptidase activity"/>
    <property type="evidence" value="ECO:0007669"/>
    <property type="project" value="InterPro"/>
</dbReference>
<dbReference type="GeneID" id="28936528"/>
<dbReference type="InterPro" id="IPR024079">
    <property type="entry name" value="MetalloPept_cat_dom_sf"/>
</dbReference>
<feature type="binding site" evidence="4">
    <location>
        <position position="427"/>
    </location>
    <ligand>
        <name>Zn(2+)</name>
        <dbReference type="ChEBI" id="CHEBI:29105"/>
        <note>catalytic</note>
    </ligand>
</feature>
<dbReference type="GO" id="GO:0006508">
    <property type="term" value="P:proteolysis"/>
    <property type="evidence" value="ECO:0007669"/>
    <property type="project" value="InterPro"/>
</dbReference>
<keyword evidence="5" id="KW-0472">Membrane</keyword>
<dbReference type="InterPro" id="IPR001762">
    <property type="entry name" value="Disintegrin_dom"/>
</dbReference>
<evidence type="ECO:0000313" key="9">
    <source>
        <dbReference type="Proteomes" id="UP000054454"/>
    </source>
</evidence>
<dbReference type="InterPro" id="IPR001590">
    <property type="entry name" value="Peptidase_M12B"/>
</dbReference>
<dbReference type="InterPro" id="IPR006586">
    <property type="entry name" value="ADAM_Cys-rich"/>
</dbReference>
<dbReference type="SMART" id="SM00608">
    <property type="entry name" value="ACR"/>
    <property type="match status" value="1"/>
</dbReference>
<dbReference type="Gene3D" id="3.40.390.10">
    <property type="entry name" value="Collagenase (Catalytic Domain)"/>
    <property type="match status" value="1"/>
</dbReference>
<evidence type="ECO:0000256" key="5">
    <source>
        <dbReference type="SAM" id="Phobius"/>
    </source>
</evidence>
<feature type="binding site" evidence="4">
    <location>
        <position position="433"/>
    </location>
    <ligand>
        <name>Zn(2+)</name>
        <dbReference type="ChEBI" id="CHEBI:29105"/>
        <note>catalytic</note>
    </ligand>
</feature>
<organism evidence="8 9">
    <name type="scientific">Pneumocystis carinii (strain B80)</name>
    <name type="common">Rat pneumocystis pneumonia agent</name>
    <name type="synonym">Pneumocystis carinii f. sp. carinii</name>
    <dbReference type="NCBI Taxonomy" id="1408658"/>
    <lineage>
        <taxon>Eukaryota</taxon>
        <taxon>Fungi</taxon>
        <taxon>Dikarya</taxon>
        <taxon>Ascomycota</taxon>
        <taxon>Taphrinomycotina</taxon>
        <taxon>Pneumocystomycetes</taxon>
        <taxon>Pneumocystaceae</taxon>
        <taxon>Pneumocystis</taxon>
    </lineage>
</organism>
<keyword evidence="1" id="KW-1015">Disulfide bond</keyword>
<dbReference type="SUPFAM" id="SSF57552">
    <property type="entry name" value="Blood coagulation inhibitor (disintegrin)"/>
    <property type="match status" value="1"/>
</dbReference>
<dbReference type="VEuPathDB" id="FungiDB:T552_01757"/>
<keyword evidence="4" id="KW-0479">Metal-binding</keyword>
<evidence type="ECO:0000259" key="6">
    <source>
        <dbReference type="PROSITE" id="PS50214"/>
    </source>
</evidence>
<feature type="domain" description="Peptidase M12B" evidence="7">
    <location>
        <begin position="272"/>
        <end position="482"/>
    </location>
</feature>
<dbReference type="Pfam" id="PF13688">
    <property type="entry name" value="Reprolysin_5"/>
    <property type="match status" value="1"/>
</dbReference>
<dbReference type="Gene3D" id="4.10.70.10">
    <property type="entry name" value="Disintegrin domain"/>
    <property type="match status" value="1"/>
</dbReference>
<dbReference type="PANTHER" id="PTHR11905:SF159">
    <property type="entry name" value="ADAM METALLOPROTEASE"/>
    <property type="match status" value="1"/>
</dbReference>
<dbReference type="SUPFAM" id="SSF55486">
    <property type="entry name" value="Metalloproteases ('zincins'), catalytic domain"/>
    <property type="match status" value="1"/>
</dbReference>
<comment type="caution">
    <text evidence="4">Lacks conserved residue(s) required for the propagation of feature annotation.</text>
</comment>
<dbReference type="OrthoDB" id="5951731at2759"/>
<name>A0A0W4ZJC0_PNEC8</name>
<protein>
    <recommendedName>
        <fullName evidence="3">Disintegrin and metalloproteinase domain-containing protein B</fullName>
    </recommendedName>
</protein>
<evidence type="ECO:0000259" key="7">
    <source>
        <dbReference type="PROSITE" id="PS50215"/>
    </source>
</evidence>
<dbReference type="PROSITE" id="PS50214">
    <property type="entry name" value="DISINTEGRIN_2"/>
    <property type="match status" value="1"/>
</dbReference>
<dbReference type="EMBL" id="LFVZ01000007">
    <property type="protein sequence ID" value="KTW28497.1"/>
    <property type="molecule type" value="Genomic_DNA"/>
</dbReference>
<dbReference type="Proteomes" id="UP000054454">
    <property type="component" value="Unassembled WGS sequence"/>
</dbReference>
<dbReference type="Pfam" id="PF00200">
    <property type="entry name" value="Disintegrin"/>
    <property type="match status" value="1"/>
</dbReference>
<dbReference type="PROSITE" id="PS50215">
    <property type="entry name" value="ADAM_MEPRO"/>
    <property type="match status" value="1"/>
</dbReference>
<evidence type="ECO:0000256" key="4">
    <source>
        <dbReference type="PROSITE-ProRule" id="PRU00276"/>
    </source>
</evidence>
<accession>A0A0W4ZJC0</accession>
<evidence type="ECO:0000256" key="1">
    <source>
        <dbReference type="ARBA" id="ARBA00023157"/>
    </source>
</evidence>
<feature type="domain" description="Disintegrin" evidence="6">
    <location>
        <begin position="507"/>
        <end position="596"/>
    </location>
</feature>
<dbReference type="RefSeq" id="XP_018226040.1">
    <property type="nucleotide sequence ID" value="XM_018370325.1"/>
</dbReference>
<dbReference type="GO" id="GO:0046872">
    <property type="term" value="F:metal ion binding"/>
    <property type="evidence" value="ECO:0007669"/>
    <property type="project" value="UniProtKB-KW"/>
</dbReference>
<dbReference type="PANTHER" id="PTHR11905">
    <property type="entry name" value="ADAM A DISINTEGRIN AND METALLOPROTEASE DOMAIN"/>
    <property type="match status" value="1"/>
</dbReference>
<comment type="function">
    <text evidence="2">Probable zinc protease.</text>
</comment>
<feature type="active site" evidence="4">
    <location>
        <position position="424"/>
    </location>
</feature>
<dbReference type="InterPro" id="IPR036436">
    <property type="entry name" value="Disintegrin_dom_sf"/>
</dbReference>
<feature type="binding site" evidence="4">
    <location>
        <position position="423"/>
    </location>
    <ligand>
        <name>Zn(2+)</name>
        <dbReference type="ChEBI" id="CHEBI:29105"/>
        <note>catalytic</note>
    </ligand>
</feature>
<keyword evidence="4" id="KW-0862">Zinc</keyword>
<keyword evidence="9" id="KW-1185">Reference proteome</keyword>
<gene>
    <name evidence="8" type="ORF">T552_01757</name>
</gene>
<keyword evidence="5" id="KW-0812">Transmembrane</keyword>
<evidence type="ECO:0000256" key="3">
    <source>
        <dbReference type="ARBA" id="ARBA00074021"/>
    </source>
</evidence>
<dbReference type="SMART" id="SM00050">
    <property type="entry name" value="DISIN"/>
    <property type="match status" value="1"/>
</dbReference>
<feature type="transmembrane region" description="Helical" evidence="5">
    <location>
        <begin position="688"/>
        <end position="708"/>
    </location>
</feature>
<evidence type="ECO:0000313" key="8">
    <source>
        <dbReference type="EMBL" id="KTW28497.1"/>
    </source>
</evidence>
<sequence length="785" mass="88632">MQYLFKYMTLFPLLKGIHASLITQQTNIHEIFTLEDVVLYPHEISKKSIDSYSSFDLTFALPYHYQQTEYPNWMKKYVKLTMTPNLDLINENSHLQIHNEDGEVISSEKIDRNNHRVYRGDAFVTYTENSIGLLEKRWHKIGWARISLHQDGDLPIFEGTFSLSNDLYTVKTAKNYMLLKEAHEPEISASEKSMVLWIESNKPPKTLRKRSNLYLDNKCMLNSIYDEPTPLDQATFSYGSGEISAVEKLALSSSRIRLTNYIGDNSGCPKYKQVAYVGAALDCNYISMFESSSNATNHIISLYNRVSAIYEETFNISLGLLNVTIMGRTCPNENPKVSWNVACSSHYNISTRLKHFSLWRSGIKDSIALWSLFTTCRNTMEVGIAWYGVLCQDIIPKGPHSNWVSGTNVIASPANIEHIVLAHEIGHGFGASHDCTSESCKNESASCCPLSSTVCDTNEMYIMNPKSSISARKFSPCSIGQVCNNLKKKLVNSNCLKNNKNVSLISRRKCGNGIVEEGEDCDCGGEKGCKGNPCCNPKTCKFTKGSVCDDSNEVCCINCRFAPKNTVCRLSRDECDLVEVCSGTSSTCPRDKFKKDGTPCSNKSKCASGICTTRDMQCINHFNNSKGSCHGSCVLFCELGGTCIYSGLQNYFIDGTPCGFYGYCYKGNCIEGSYGKQLKSLLSGFKNWIFVIIFVLGLLLAFLINCIYNRCFSYVSQKEKVVDDGDQTIHIPIYTNHPYNYYNNIPNYIPHVQYDPYRHYSFNQRGFYYETNPNLSNNYQAYRYK</sequence>